<dbReference type="SUPFAM" id="SSF47384">
    <property type="entry name" value="Homodimeric domain of signal transducing histidine kinase"/>
    <property type="match status" value="1"/>
</dbReference>
<evidence type="ECO:0000313" key="10">
    <source>
        <dbReference type="EMBL" id="USQ80285.1"/>
    </source>
</evidence>
<dbReference type="InterPro" id="IPR004358">
    <property type="entry name" value="Sig_transdc_His_kin-like_C"/>
</dbReference>
<dbReference type="Proteomes" id="UP001056455">
    <property type="component" value="Chromosome"/>
</dbReference>
<dbReference type="Gene3D" id="3.30.565.10">
    <property type="entry name" value="Histidine kinase-like ATPase, C-terminal domain"/>
    <property type="match status" value="1"/>
</dbReference>
<dbReference type="Gene3D" id="1.10.287.130">
    <property type="match status" value="1"/>
</dbReference>
<dbReference type="InterPro" id="IPR005467">
    <property type="entry name" value="His_kinase_dom"/>
</dbReference>
<proteinExistence type="predicted"/>
<dbReference type="GO" id="GO:0016301">
    <property type="term" value="F:kinase activity"/>
    <property type="evidence" value="ECO:0007669"/>
    <property type="project" value="UniProtKB-KW"/>
</dbReference>
<dbReference type="InterPro" id="IPR003594">
    <property type="entry name" value="HATPase_dom"/>
</dbReference>
<keyword evidence="11" id="KW-1185">Reference proteome</keyword>
<keyword evidence="6 10" id="KW-0418">Kinase</keyword>
<dbReference type="InterPro" id="IPR050736">
    <property type="entry name" value="Sensor_HK_Regulatory"/>
</dbReference>
<dbReference type="PRINTS" id="PR00344">
    <property type="entry name" value="BCTRLSENSOR"/>
</dbReference>
<keyword evidence="5" id="KW-0808">Transferase</keyword>
<evidence type="ECO:0000256" key="5">
    <source>
        <dbReference type="ARBA" id="ARBA00022679"/>
    </source>
</evidence>
<evidence type="ECO:0000313" key="11">
    <source>
        <dbReference type="Proteomes" id="UP001056455"/>
    </source>
</evidence>
<dbReference type="SUPFAM" id="SSF55874">
    <property type="entry name" value="ATPase domain of HSP90 chaperone/DNA topoisomerase II/histidine kinase"/>
    <property type="match status" value="1"/>
</dbReference>
<accession>A0ABY4YVK1</accession>
<keyword evidence="8" id="KW-1133">Transmembrane helix</keyword>
<dbReference type="EMBL" id="CP099489">
    <property type="protein sequence ID" value="USQ80285.1"/>
    <property type="molecule type" value="Genomic_DNA"/>
</dbReference>
<dbReference type="InterPro" id="IPR036097">
    <property type="entry name" value="HisK_dim/P_sf"/>
</dbReference>
<feature type="transmembrane region" description="Helical" evidence="8">
    <location>
        <begin position="31"/>
        <end position="54"/>
    </location>
</feature>
<dbReference type="Pfam" id="PF02518">
    <property type="entry name" value="HATPase_c"/>
    <property type="match status" value="1"/>
</dbReference>
<feature type="transmembrane region" description="Helical" evidence="8">
    <location>
        <begin position="7"/>
        <end position="25"/>
    </location>
</feature>
<dbReference type="InterPro" id="IPR036890">
    <property type="entry name" value="HATPase_C_sf"/>
</dbReference>
<sequence length="301" mass="32759">MNWVRAFLAPLMGVIVAAALVLWLWVPDLRIVVRVGLPVLVLWLGLVLVAAVLITRAVRRRLRRAEERGRRWALEEAQSEHRLFVARLDHELKNPLAALSLAVTNLQQGPADPATDRTLAGVRTQVDRLTRLVSDLRKVNDLSAAELERERVDLVEVLREVTMTLAEVPAYADRSVELSVHEAPWPVGPVDGDRELLFVAFYNVVLNALKYSTDGPVHVHARSDGVNVTIEVSDTGIGVPAADQEAMWQELSRGGNVGHVAGSGLGLPLVATIVDLHRGSVGARSQEGVGTRVEVSLPLAG</sequence>
<dbReference type="SMART" id="SM00388">
    <property type="entry name" value="HisKA"/>
    <property type="match status" value="1"/>
</dbReference>
<organism evidence="10 11">
    <name type="scientific">Ornithinimicrobium faecis</name>
    <dbReference type="NCBI Taxonomy" id="2934158"/>
    <lineage>
        <taxon>Bacteria</taxon>
        <taxon>Bacillati</taxon>
        <taxon>Actinomycetota</taxon>
        <taxon>Actinomycetes</taxon>
        <taxon>Micrococcales</taxon>
        <taxon>Ornithinimicrobiaceae</taxon>
        <taxon>Ornithinimicrobium</taxon>
    </lineage>
</organism>
<protein>
    <recommendedName>
        <fullName evidence="3">histidine kinase</fullName>
        <ecNumber evidence="3">2.7.13.3</ecNumber>
    </recommendedName>
</protein>
<comment type="subcellular location">
    <subcellularLocation>
        <location evidence="2">Cell membrane</location>
    </subcellularLocation>
</comment>
<dbReference type="Pfam" id="PF00512">
    <property type="entry name" value="HisKA"/>
    <property type="match status" value="1"/>
</dbReference>
<evidence type="ECO:0000256" key="6">
    <source>
        <dbReference type="ARBA" id="ARBA00022777"/>
    </source>
</evidence>
<dbReference type="EC" id="2.7.13.3" evidence="3"/>
<dbReference type="InterPro" id="IPR003661">
    <property type="entry name" value="HisK_dim/P_dom"/>
</dbReference>
<evidence type="ECO:0000256" key="1">
    <source>
        <dbReference type="ARBA" id="ARBA00000085"/>
    </source>
</evidence>
<keyword evidence="7" id="KW-0902">Two-component regulatory system</keyword>
<keyword evidence="8" id="KW-0812">Transmembrane</keyword>
<feature type="domain" description="Histidine kinase" evidence="9">
    <location>
        <begin position="87"/>
        <end position="301"/>
    </location>
</feature>
<evidence type="ECO:0000256" key="2">
    <source>
        <dbReference type="ARBA" id="ARBA00004236"/>
    </source>
</evidence>
<dbReference type="PANTHER" id="PTHR43711">
    <property type="entry name" value="TWO-COMPONENT HISTIDINE KINASE"/>
    <property type="match status" value="1"/>
</dbReference>
<evidence type="ECO:0000259" key="9">
    <source>
        <dbReference type="PROSITE" id="PS50109"/>
    </source>
</evidence>
<keyword evidence="4" id="KW-0597">Phosphoprotein</keyword>
<name>A0ABY4YVK1_9MICO</name>
<dbReference type="RefSeq" id="WP_252593661.1">
    <property type="nucleotide sequence ID" value="NZ_CP099489.1"/>
</dbReference>
<evidence type="ECO:0000256" key="7">
    <source>
        <dbReference type="ARBA" id="ARBA00023012"/>
    </source>
</evidence>
<dbReference type="CDD" id="cd00082">
    <property type="entry name" value="HisKA"/>
    <property type="match status" value="1"/>
</dbReference>
<evidence type="ECO:0000256" key="4">
    <source>
        <dbReference type="ARBA" id="ARBA00022553"/>
    </source>
</evidence>
<keyword evidence="8" id="KW-0472">Membrane</keyword>
<reference evidence="10" key="1">
    <citation type="submission" date="2022-06" db="EMBL/GenBank/DDBJ databases">
        <title>Ornithinimicrobium HY1793.</title>
        <authorList>
            <person name="Huang Y."/>
        </authorList>
    </citation>
    <scope>NUCLEOTIDE SEQUENCE</scope>
    <source>
        <strain evidence="10">HY1793</strain>
    </source>
</reference>
<evidence type="ECO:0000256" key="8">
    <source>
        <dbReference type="SAM" id="Phobius"/>
    </source>
</evidence>
<dbReference type="PANTHER" id="PTHR43711:SF1">
    <property type="entry name" value="HISTIDINE KINASE 1"/>
    <property type="match status" value="1"/>
</dbReference>
<dbReference type="SMART" id="SM00387">
    <property type="entry name" value="HATPase_c"/>
    <property type="match status" value="1"/>
</dbReference>
<comment type="catalytic activity">
    <reaction evidence="1">
        <text>ATP + protein L-histidine = ADP + protein N-phospho-L-histidine.</text>
        <dbReference type="EC" id="2.7.13.3"/>
    </reaction>
</comment>
<gene>
    <name evidence="10" type="ORF">NF556_01075</name>
</gene>
<dbReference type="PROSITE" id="PS50109">
    <property type="entry name" value="HIS_KIN"/>
    <property type="match status" value="1"/>
</dbReference>
<evidence type="ECO:0000256" key="3">
    <source>
        <dbReference type="ARBA" id="ARBA00012438"/>
    </source>
</evidence>